<feature type="transmembrane region" description="Helical" evidence="6">
    <location>
        <begin position="284"/>
        <end position="303"/>
    </location>
</feature>
<keyword evidence="8" id="KW-1185">Reference proteome</keyword>
<evidence type="ECO:0000256" key="1">
    <source>
        <dbReference type="ARBA" id="ARBA00004141"/>
    </source>
</evidence>
<protein>
    <submittedName>
        <fullName evidence="7">Putative MFS monocarboxylic acid transporter</fullName>
    </submittedName>
</protein>
<dbReference type="SUPFAM" id="SSF103473">
    <property type="entry name" value="MFS general substrate transporter"/>
    <property type="match status" value="1"/>
</dbReference>
<keyword evidence="3 6" id="KW-1133">Transmembrane helix</keyword>
<reference evidence="7 8" key="1">
    <citation type="submission" date="2019-03" db="EMBL/GenBank/DDBJ databases">
        <title>Rhodosporidium diobovatum UCD-FST 08-225 genome sequencing, assembly, and annotation.</title>
        <authorList>
            <person name="Fakankun I.U."/>
            <person name="Fristensky B."/>
            <person name="Levin D.B."/>
        </authorList>
    </citation>
    <scope>NUCLEOTIDE SEQUENCE [LARGE SCALE GENOMIC DNA]</scope>
    <source>
        <strain evidence="7 8">UCD-FST 08-225</strain>
    </source>
</reference>
<accession>A0A5C5FK40</accession>
<dbReference type="InterPro" id="IPR011701">
    <property type="entry name" value="MFS"/>
</dbReference>
<dbReference type="EMBL" id="SOZI01000245">
    <property type="protein sequence ID" value="TNY17108.1"/>
    <property type="molecule type" value="Genomic_DNA"/>
</dbReference>
<proteinExistence type="predicted"/>
<evidence type="ECO:0000313" key="7">
    <source>
        <dbReference type="EMBL" id="TNY17108.1"/>
    </source>
</evidence>
<sequence length="524" mass="54271">MAPSTPTHHRILSGAAALANCLTAGAPFIFPLFSPHLQSALRLSASKLNLVASSAILGEYALAAGFGALADRHGPGAVSRVAAGLFAAGFGTLVWRYKLASAAEGLGGTPGSAEWVLVAVCWFLVGCGTAASYFAGIISLAKSTPSRHSGLAIGVPCAVFGLSPLFLSTLASFCTTASNVDARDGLDVAKYLTCVGGLLTLVNLVGGVLIKEVPWEENLDKPFVDAIEPFDDAEDDIGRLGGTDSGYNASATSTLADESPSERTALLGRSSASRPELPPTSESLRSFIATSSFWLLGGVVFLATGPAEMYMASVGAIVASLSGSPALLHSPVSALSIRRRHIALLSVVNTLWRLVVGAASDYLAAPLSSPASATRTGEAKLHQPAWRRHVRLVFVAVSCALLAAAFSWGATGLSTPAGLWVITFVTAIAYGTVFTLTPALVRARWSTADFGRNWGLLTWFSALGALLFTPLFGVLRDLATDGTGESSSCTSTRCYRPILALSAVSAALAATLVAVLASRWARRV</sequence>
<dbReference type="Proteomes" id="UP000311382">
    <property type="component" value="Unassembled WGS sequence"/>
</dbReference>
<name>A0A5C5FK40_9BASI</name>
<dbReference type="PANTHER" id="PTHR21576">
    <property type="entry name" value="UNCHARACTERIZED NODULIN-LIKE PROTEIN"/>
    <property type="match status" value="1"/>
</dbReference>
<dbReference type="OrthoDB" id="410267at2759"/>
<feature type="transmembrane region" description="Helical" evidence="6">
    <location>
        <begin position="417"/>
        <end position="441"/>
    </location>
</feature>
<feature type="transmembrane region" description="Helical" evidence="6">
    <location>
        <begin position="12"/>
        <end position="30"/>
    </location>
</feature>
<dbReference type="PANTHER" id="PTHR21576:SF158">
    <property type="entry name" value="RIBOSOMAL RNA-PROCESSING PROTEIN 12-LIKE CONSERVED DOMAIN-CONTAINING PROTEIN"/>
    <property type="match status" value="1"/>
</dbReference>
<feature type="transmembrane region" description="Helical" evidence="6">
    <location>
        <begin position="150"/>
        <end position="168"/>
    </location>
</feature>
<comment type="subcellular location">
    <subcellularLocation>
        <location evidence="1">Membrane</location>
        <topology evidence="1">Multi-pass membrane protein</topology>
    </subcellularLocation>
</comment>
<evidence type="ECO:0000256" key="5">
    <source>
        <dbReference type="SAM" id="MobiDB-lite"/>
    </source>
</evidence>
<gene>
    <name evidence="7" type="ORF">DMC30DRAFT_382515</name>
</gene>
<feature type="transmembrane region" description="Helical" evidence="6">
    <location>
        <begin position="495"/>
        <end position="517"/>
    </location>
</feature>
<feature type="transmembrane region" description="Helical" evidence="6">
    <location>
        <begin position="50"/>
        <end position="70"/>
    </location>
</feature>
<feature type="transmembrane region" description="Helical" evidence="6">
    <location>
        <begin position="115"/>
        <end position="138"/>
    </location>
</feature>
<evidence type="ECO:0000256" key="4">
    <source>
        <dbReference type="ARBA" id="ARBA00023136"/>
    </source>
</evidence>
<evidence type="ECO:0000313" key="8">
    <source>
        <dbReference type="Proteomes" id="UP000311382"/>
    </source>
</evidence>
<keyword evidence="2 6" id="KW-0812">Transmembrane</keyword>
<organism evidence="7 8">
    <name type="scientific">Rhodotorula diobovata</name>
    <dbReference type="NCBI Taxonomy" id="5288"/>
    <lineage>
        <taxon>Eukaryota</taxon>
        <taxon>Fungi</taxon>
        <taxon>Dikarya</taxon>
        <taxon>Basidiomycota</taxon>
        <taxon>Pucciniomycotina</taxon>
        <taxon>Microbotryomycetes</taxon>
        <taxon>Sporidiobolales</taxon>
        <taxon>Sporidiobolaceae</taxon>
        <taxon>Rhodotorula</taxon>
    </lineage>
</organism>
<dbReference type="GO" id="GO:0000329">
    <property type="term" value="C:fungal-type vacuole membrane"/>
    <property type="evidence" value="ECO:0007669"/>
    <property type="project" value="TreeGrafter"/>
</dbReference>
<evidence type="ECO:0000256" key="3">
    <source>
        <dbReference type="ARBA" id="ARBA00022989"/>
    </source>
</evidence>
<feature type="transmembrane region" description="Helical" evidence="6">
    <location>
        <begin position="309"/>
        <end position="330"/>
    </location>
</feature>
<feature type="region of interest" description="Disordered" evidence="5">
    <location>
        <begin position="251"/>
        <end position="280"/>
    </location>
</feature>
<dbReference type="Gene3D" id="1.20.1250.20">
    <property type="entry name" value="MFS general substrate transporter like domains"/>
    <property type="match status" value="1"/>
</dbReference>
<dbReference type="GO" id="GO:0022857">
    <property type="term" value="F:transmembrane transporter activity"/>
    <property type="evidence" value="ECO:0007669"/>
    <property type="project" value="InterPro"/>
</dbReference>
<feature type="transmembrane region" description="Helical" evidence="6">
    <location>
        <begin position="390"/>
        <end position="411"/>
    </location>
</feature>
<dbReference type="AlphaFoldDB" id="A0A5C5FK40"/>
<dbReference type="InterPro" id="IPR036259">
    <property type="entry name" value="MFS_trans_sf"/>
</dbReference>
<feature type="transmembrane region" description="Helical" evidence="6">
    <location>
        <begin position="77"/>
        <end position="95"/>
    </location>
</feature>
<evidence type="ECO:0000256" key="6">
    <source>
        <dbReference type="SAM" id="Phobius"/>
    </source>
</evidence>
<dbReference type="Pfam" id="PF07690">
    <property type="entry name" value="MFS_1"/>
    <property type="match status" value="1"/>
</dbReference>
<feature type="transmembrane region" description="Helical" evidence="6">
    <location>
        <begin position="453"/>
        <end position="475"/>
    </location>
</feature>
<comment type="caution">
    <text evidence="7">The sequence shown here is derived from an EMBL/GenBank/DDBJ whole genome shotgun (WGS) entry which is preliminary data.</text>
</comment>
<keyword evidence="4 6" id="KW-0472">Membrane</keyword>
<evidence type="ECO:0000256" key="2">
    <source>
        <dbReference type="ARBA" id="ARBA00022692"/>
    </source>
</evidence>
<feature type="transmembrane region" description="Helical" evidence="6">
    <location>
        <begin position="188"/>
        <end position="210"/>
    </location>
</feature>
<dbReference type="STRING" id="5288.A0A5C5FK40"/>